<dbReference type="PANTHER" id="PTHR42718:SF9">
    <property type="entry name" value="MAJOR FACILITATOR SUPERFAMILY MULTIDRUG TRANSPORTER MFSC"/>
    <property type="match status" value="1"/>
</dbReference>
<evidence type="ECO:0000256" key="4">
    <source>
        <dbReference type="ARBA" id="ARBA00022989"/>
    </source>
</evidence>
<evidence type="ECO:0000256" key="5">
    <source>
        <dbReference type="ARBA" id="ARBA00023136"/>
    </source>
</evidence>
<dbReference type="PRINTS" id="PR01036">
    <property type="entry name" value="TCRTETB"/>
</dbReference>
<feature type="transmembrane region" description="Helical" evidence="6">
    <location>
        <begin position="169"/>
        <end position="190"/>
    </location>
</feature>
<comment type="subcellular location">
    <subcellularLocation>
        <location evidence="1">Membrane</location>
        <topology evidence="1">Multi-pass membrane protein</topology>
    </subcellularLocation>
</comment>
<dbReference type="Pfam" id="PF07690">
    <property type="entry name" value="MFS_1"/>
    <property type="match status" value="1"/>
</dbReference>
<feature type="transmembrane region" description="Helical" evidence="6">
    <location>
        <begin position="302"/>
        <end position="320"/>
    </location>
</feature>
<feature type="transmembrane region" description="Helical" evidence="6">
    <location>
        <begin position="202"/>
        <end position="224"/>
    </location>
</feature>
<evidence type="ECO:0000313" key="9">
    <source>
        <dbReference type="Proteomes" id="UP001595548"/>
    </source>
</evidence>
<dbReference type="SUPFAM" id="SSF103473">
    <property type="entry name" value="MFS general substrate transporter"/>
    <property type="match status" value="1"/>
</dbReference>
<dbReference type="Gene3D" id="1.20.1250.20">
    <property type="entry name" value="MFS general substrate transporter like domains"/>
    <property type="match status" value="2"/>
</dbReference>
<feature type="transmembrane region" description="Helical" evidence="6">
    <location>
        <begin position="83"/>
        <end position="102"/>
    </location>
</feature>
<feature type="transmembrane region" description="Helical" evidence="6">
    <location>
        <begin position="12"/>
        <end position="32"/>
    </location>
</feature>
<evidence type="ECO:0000259" key="7">
    <source>
        <dbReference type="PROSITE" id="PS50850"/>
    </source>
</evidence>
<dbReference type="RefSeq" id="WP_382414945.1">
    <property type="nucleotide sequence ID" value="NZ_AP031500.1"/>
</dbReference>
<proteinExistence type="predicted"/>
<dbReference type="CDD" id="cd17321">
    <property type="entry name" value="MFS_MMR_MDR_like"/>
    <property type="match status" value="1"/>
</dbReference>
<feature type="transmembrane region" description="Helical" evidence="6">
    <location>
        <begin position="402"/>
        <end position="420"/>
    </location>
</feature>
<feature type="transmembrane region" description="Helical" evidence="6">
    <location>
        <begin position="440"/>
        <end position="457"/>
    </location>
</feature>
<feature type="domain" description="Major facilitator superfamily (MFS) profile" evidence="7">
    <location>
        <begin position="17"/>
        <end position="463"/>
    </location>
</feature>
<dbReference type="InterPro" id="IPR020846">
    <property type="entry name" value="MFS_dom"/>
</dbReference>
<keyword evidence="2" id="KW-0813">Transport</keyword>
<feature type="transmembrane region" description="Helical" evidence="6">
    <location>
        <begin position="269"/>
        <end position="290"/>
    </location>
</feature>
<evidence type="ECO:0000256" key="6">
    <source>
        <dbReference type="SAM" id="Phobius"/>
    </source>
</evidence>
<keyword evidence="9" id="KW-1185">Reference proteome</keyword>
<dbReference type="PANTHER" id="PTHR42718">
    <property type="entry name" value="MAJOR FACILITATOR SUPERFAMILY MULTIDRUG TRANSPORTER MFSC"/>
    <property type="match status" value="1"/>
</dbReference>
<gene>
    <name evidence="8" type="ORF">ACFOEB_05215</name>
</gene>
<evidence type="ECO:0000256" key="2">
    <source>
        <dbReference type="ARBA" id="ARBA00022448"/>
    </source>
</evidence>
<reference evidence="9" key="1">
    <citation type="journal article" date="2019" name="Int. J. Syst. Evol. Microbiol.">
        <title>The Global Catalogue of Microorganisms (GCM) 10K type strain sequencing project: providing services to taxonomists for standard genome sequencing and annotation.</title>
        <authorList>
            <consortium name="The Broad Institute Genomics Platform"/>
            <consortium name="The Broad Institute Genome Sequencing Center for Infectious Disease"/>
            <person name="Wu L."/>
            <person name="Ma J."/>
        </authorList>
    </citation>
    <scope>NUCLEOTIDE SEQUENCE [LARGE SCALE GENOMIC DNA]</scope>
    <source>
        <strain evidence="9">KCTC 52141</strain>
    </source>
</reference>
<accession>A0ABV7HR95</accession>
<evidence type="ECO:0000256" key="1">
    <source>
        <dbReference type="ARBA" id="ARBA00004141"/>
    </source>
</evidence>
<dbReference type="InterPro" id="IPR005829">
    <property type="entry name" value="Sugar_transporter_CS"/>
</dbReference>
<dbReference type="PROSITE" id="PS00216">
    <property type="entry name" value="SUGAR_TRANSPORT_1"/>
    <property type="match status" value="1"/>
</dbReference>
<comment type="caution">
    <text evidence="8">The sequence shown here is derived from an EMBL/GenBank/DDBJ whole genome shotgun (WGS) entry which is preliminary data.</text>
</comment>
<keyword evidence="5 6" id="KW-0472">Membrane</keyword>
<feature type="transmembrane region" description="Helical" evidence="6">
    <location>
        <begin position="108"/>
        <end position="130"/>
    </location>
</feature>
<dbReference type="InterPro" id="IPR036259">
    <property type="entry name" value="MFS_trans_sf"/>
</dbReference>
<feature type="transmembrane region" description="Helical" evidence="6">
    <location>
        <begin position="52"/>
        <end position="71"/>
    </location>
</feature>
<keyword evidence="3 6" id="KW-0812">Transmembrane</keyword>
<dbReference type="InterPro" id="IPR011701">
    <property type="entry name" value="MFS"/>
</dbReference>
<name>A0ABV7HR95_9GAMM</name>
<organism evidence="8 9">
    <name type="scientific">Gilvimarinus japonicus</name>
    <dbReference type="NCBI Taxonomy" id="1796469"/>
    <lineage>
        <taxon>Bacteria</taxon>
        <taxon>Pseudomonadati</taxon>
        <taxon>Pseudomonadota</taxon>
        <taxon>Gammaproteobacteria</taxon>
        <taxon>Cellvibrionales</taxon>
        <taxon>Cellvibrionaceae</taxon>
        <taxon>Gilvimarinus</taxon>
    </lineage>
</organism>
<feature type="transmembrane region" description="Helical" evidence="6">
    <location>
        <begin position="142"/>
        <end position="163"/>
    </location>
</feature>
<feature type="transmembrane region" description="Helical" evidence="6">
    <location>
        <begin position="327"/>
        <end position="347"/>
    </location>
</feature>
<sequence length="468" mass="49722">MNTNSPTLDKIASPWLVLVTVCLGAFVAPLGMASVNVAIPALAEDLAANAVLVSWIPTVVLISNIMFMLPAGKCADLWGRKRLFFLGVCVNAGTSAVAFFAQSIEVVLLLRFIQGIGSAMMFATSMALLISVFPADKRGLPLGLNAACIYLGLTLAPALGGWVTEALGWRYVFLLPLPIATVVLGILMRVPGEWHSHTKDRFDWRGAVLFAAVAVCLAVGLAGLPDIENAALVVLALVLLAVFVRMQARAKAPLIRVQMFRESKLFSMSLATASLMYASSYPLGFMLSLYLQYVRGYSAGDAGQILLVQALTMAFVAPIAGRLSDFFPARWLASAGCACTLAGFALLSTLDGTTERLDIMLALLLVGFGFGFFSSPNNHVVMHSAQAHEVGVAAATLNLARVMGNLVGMSLVNLFVHWHLGDSAMSRAIAEPLLLTFHQAINLAMGFLLLATVLSLLRGRAHAAATSV</sequence>
<feature type="transmembrane region" description="Helical" evidence="6">
    <location>
        <begin position="230"/>
        <end position="248"/>
    </location>
</feature>
<protein>
    <submittedName>
        <fullName evidence="8">MFS transporter</fullName>
    </submittedName>
</protein>
<evidence type="ECO:0000313" key="8">
    <source>
        <dbReference type="EMBL" id="MFC3154595.1"/>
    </source>
</evidence>
<dbReference type="EMBL" id="JBHRTL010000005">
    <property type="protein sequence ID" value="MFC3154595.1"/>
    <property type="molecule type" value="Genomic_DNA"/>
</dbReference>
<dbReference type="PROSITE" id="PS50850">
    <property type="entry name" value="MFS"/>
    <property type="match status" value="1"/>
</dbReference>
<keyword evidence="4 6" id="KW-1133">Transmembrane helix</keyword>
<dbReference type="Proteomes" id="UP001595548">
    <property type="component" value="Unassembled WGS sequence"/>
</dbReference>
<feature type="transmembrane region" description="Helical" evidence="6">
    <location>
        <begin position="359"/>
        <end position="381"/>
    </location>
</feature>
<evidence type="ECO:0000256" key="3">
    <source>
        <dbReference type="ARBA" id="ARBA00022692"/>
    </source>
</evidence>